<dbReference type="RefSeq" id="WP_019686723.1">
    <property type="nucleotide sequence ID" value="NZ_CP036496.1"/>
</dbReference>
<accession>A0A378XUS1</accession>
<proteinExistence type="predicted"/>
<dbReference type="Proteomes" id="UP000254400">
    <property type="component" value="Unassembled WGS sequence"/>
</dbReference>
<dbReference type="GeneID" id="93350423"/>
<evidence type="ECO:0000313" key="1">
    <source>
        <dbReference type="EMBL" id="SUA68354.1"/>
    </source>
</evidence>
<protein>
    <submittedName>
        <fullName evidence="1">Uncharacterized protein</fullName>
    </submittedName>
</protein>
<dbReference type="EMBL" id="UGSC01000001">
    <property type="protein sequence ID" value="SUA68354.1"/>
    <property type="molecule type" value="Genomic_DNA"/>
</dbReference>
<reference evidence="1 2" key="1">
    <citation type="submission" date="2018-06" db="EMBL/GenBank/DDBJ databases">
        <authorList>
            <consortium name="Pathogen Informatics"/>
            <person name="Doyle S."/>
        </authorList>
    </citation>
    <scope>NUCLEOTIDE SEQUENCE [LARGE SCALE GENOMIC DNA]</scope>
    <source>
        <strain evidence="1 2">NCTC10343</strain>
    </source>
</reference>
<organism evidence="1 2">
    <name type="scientific">Paenibacillus polymyxa</name>
    <name type="common">Bacillus polymyxa</name>
    <dbReference type="NCBI Taxonomy" id="1406"/>
    <lineage>
        <taxon>Bacteria</taxon>
        <taxon>Bacillati</taxon>
        <taxon>Bacillota</taxon>
        <taxon>Bacilli</taxon>
        <taxon>Bacillales</taxon>
        <taxon>Paenibacillaceae</taxon>
        <taxon>Paenibacillus</taxon>
    </lineage>
</organism>
<dbReference type="AlphaFoldDB" id="A0A378XUS1"/>
<evidence type="ECO:0000313" key="2">
    <source>
        <dbReference type="Proteomes" id="UP000254400"/>
    </source>
</evidence>
<gene>
    <name evidence="1" type="ORF">NCTC10343_01640</name>
</gene>
<name>A0A378XUS1_PAEPO</name>
<sequence length="274" mass="33455">MKLLSTILEEYTETHDPALIEEFKETLWGSKLKLKKRKLSYKYRVVDSLLQNDKELIEMFDRHKKFEYFNNRNRYSYDELDYIDFIRIRINNLYAYHFDSEVYLDKEYYRLLSTAANKYYEVIGQLKQDGNIHIDTKEIEEEIKRSFDLAEQAKANSSNKKLSLTWDEYVELVNGWIDHLFDLYKTPERYEQEHGWEYRNETIFTEENYVINYFNKSIKGKTLNHIRDSMPKYIVCDKCGKEIEVKHKNTRYCKVCLKKRRKEINAKYYMKNKN</sequence>